<proteinExistence type="predicted"/>
<protein>
    <recommendedName>
        <fullName evidence="2">FH2 domain-containing protein</fullName>
    </recommendedName>
</protein>
<dbReference type="EMBL" id="JAROKS010000017">
    <property type="protein sequence ID" value="KAK1793844.1"/>
    <property type="molecule type" value="Genomic_DNA"/>
</dbReference>
<dbReference type="Pfam" id="PF02181">
    <property type="entry name" value="FH2"/>
    <property type="match status" value="1"/>
</dbReference>
<reference evidence="3" key="1">
    <citation type="submission" date="2023-03" db="EMBL/GenBank/DDBJ databases">
        <title>Electrophorus voltai genome.</title>
        <authorList>
            <person name="Bian C."/>
        </authorList>
    </citation>
    <scope>NUCLEOTIDE SEQUENCE</scope>
    <source>
        <strain evidence="3">CB-2022</strain>
        <tissue evidence="3">Muscle</tissue>
    </source>
</reference>
<dbReference type="AlphaFoldDB" id="A0AAD8Z766"/>
<comment type="caution">
    <text evidence="3">The sequence shown here is derived from an EMBL/GenBank/DDBJ whole genome shotgun (WGS) entry which is preliminary data.</text>
</comment>
<evidence type="ECO:0000313" key="4">
    <source>
        <dbReference type="Proteomes" id="UP001239994"/>
    </source>
</evidence>
<dbReference type="Proteomes" id="UP001239994">
    <property type="component" value="Unassembled WGS sequence"/>
</dbReference>
<evidence type="ECO:0000313" key="3">
    <source>
        <dbReference type="EMBL" id="KAK1793844.1"/>
    </source>
</evidence>
<organism evidence="3 4">
    <name type="scientific">Electrophorus voltai</name>
    <dbReference type="NCBI Taxonomy" id="2609070"/>
    <lineage>
        <taxon>Eukaryota</taxon>
        <taxon>Metazoa</taxon>
        <taxon>Chordata</taxon>
        <taxon>Craniata</taxon>
        <taxon>Vertebrata</taxon>
        <taxon>Euteleostomi</taxon>
        <taxon>Actinopterygii</taxon>
        <taxon>Neopterygii</taxon>
        <taxon>Teleostei</taxon>
        <taxon>Ostariophysi</taxon>
        <taxon>Gymnotiformes</taxon>
        <taxon>Gymnotoidei</taxon>
        <taxon>Gymnotidae</taxon>
        <taxon>Electrophorus</taxon>
    </lineage>
</organism>
<evidence type="ECO:0000256" key="1">
    <source>
        <dbReference type="SAM" id="Coils"/>
    </source>
</evidence>
<name>A0AAD8Z766_9TELE</name>
<feature type="coiled-coil region" evidence="1">
    <location>
        <begin position="36"/>
        <end position="63"/>
    </location>
</feature>
<dbReference type="SUPFAM" id="SSF101447">
    <property type="entry name" value="Formin homology 2 domain (FH2 domain)"/>
    <property type="match status" value="1"/>
</dbReference>
<dbReference type="InterPro" id="IPR042201">
    <property type="entry name" value="FH2_Formin_sf"/>
</dbReference>
<accession>A0AAD8Z766</accession>
<feature type="domain" description="FH2" evidence="2">
    <location>
        <begin position="19"/>
        <end position="99"/>
    </location>
</feature>
<gene>
    <name evidence="3" type="ORF">P4O66_001573</name>
</gene>
<sequence length="162" mass="18717">MLGLLGFSEVLVENACTAEVEKVCSVSSEEHLEPFNTKMEEFVSRARKELEAQETQLSETHKMFLELTVFFSVKPKSGEKEVSPHTFFSVWHEFSTDFKDLWKKENKLILQERCGTARNGMSGWECVQLWRGRDTRGIWSRISAFVLRFKTDSVTFKRVPAG</sequence>
<dbReference type="InterPro" id="IPR015425">
    <property type="entry name" value="FH2_Formin"/>
</dbReference>
<keyword evidence="1" id="KW-0175">Coiled coil</keyword>
<keyword evidence="4" id="KW-1185">Reference proteome</keyword>
<evidence type="ECO:0000259" key="2">
    <source>
        <dbReference type="Pfam" id="PF02181"/>
    </source>
</evidence>
<dbReference type="Gene3D" id="1.20.58.2220">
    <property type="entry name" value="Formin, FH2 domain"/>
    <property type="match status" value="1"/>
</dbReference>